<proteinExistence type="predicted"/>
<reference evidence="1" key="1">
    <citation type="submission" date="2021-01" db="EMBL/GenBank/DDBJ databases">
        <authorList>
            <person name="Kaushik A."/>
        </authorList>
    </citation>
    <scope>NUCLEOTIDE SEQUENCE</scope>
    <source>
        <strain evidence="1">AG4-R118</strain>
        <strain evidence="2">AG4-RS23</strain>
    </source>
</reference>
<evidence type="ECO:0000313" key="2">
    <source>
        <dbReference type="EMBL" id="CAE6513275.1"/>
    </source>
</evidence>
<feature type="non-terminal residue" evidence="1">
    <location>
        <position position="172"/>
    </location>
</feature>
<dbReference type="Proteomes" id="UP000663861">
    <property type="component" value="Unassembled WGS sequence"/>
</dbReference>
<dbReference type="EMBL" id="CAJMWY010003985">
    <property type="protein sequence ID" value="CAE6513275.1"/>
    <property type="molecule type" value="Genomic_DNA"/>
</dbReference>
<protein>
    <submittedName>
        <fullName evidence="1">Uncharacterized protein</fullName>
    </submittedName>
</protein>
<gene>
    <name evidence="1" type="ORF">RDB_LOCUS141818</name>
    <name evidence="2" type="ORF">RDB_LOCUS142028</name>
</gene>
<organism evidence="1 3">
    <name type="scientific">Rhizoctonia solani</name>
    <dbReference type="NCBI Taxonomy" id="456999"/>
    <lineage>
        <taxon>Eukaryota</taxon>
        <taxon>Fungi</taxon>
        <taxon>Dikarya</taxon>
        <taxon>Basidiomycota</taxon>
        <taxon>Agaricomycotina</taxon>
        <taxon>Agaricomycetes</taxon>
        <taxon>Cantharellales</taxon>
        <taxon>Ceratobasidiaceae</taxon>
        <taxon>Rhizoctonia</taxon>
    </lineage>
</organism>
<dbReference type="AlphaFoldDB" id="A0A8H3CMS3"/>
<evidence type="ECO:0000313" key="1">
    <source>
        <dbReference type="EMBL" id="CAE6492105.1"/>
    </source>
</evidence>
<dbReference type="EMBL" id="CAJMWX010001496">
    <property type="protein sequence ID" value="CAE6492105.1"/>
    <property type="molecule type" value="Genomic_DNA"/>
</dbReference>
<name>A0A8H3CMS3_9AGAM</name>
<comment type="caution">
    <text evidence="1">The sequence shown here is derived from an EMBL/GenBank/DDBJ whole genome shotgun (WGS) entry which is preliminary data.</text>
</comment>
<evidence type="ECO:0000313" key="3">
    <source>
        <dbReference type="Proteomes" id="UP000663888"/>
    </source>
</evidence>
<accession>A0A8H3CMS3</accession>
<dbReference type="Proteomes" id="UP000663888">
    <property type="component" value="Unassembled WGS sequence"/>
</dbReference>
<sequence>MIKYFIRQQALCWVLDRKSDASEMTIQQLIDEILPNLSANRVTPFGHLCLTMRYATRYAHTTTSAPRVMWTDDNTIAVDGHQICFDDFRKMVAKLLRHTTDLILRNLFKGIDPTLLGFNVTETTHIQDRFSESFHGYSFLTDPENPFAKMQLNLAFAFFRHRPGYLVKGIHT</sequence>